<evidence type="ECO:0000313" key="2">
    <source>
        <dbReference type="Proteomes" id="UP000182347"/>
    </source>
</evidence>
<proteinExistence type="predicted"/>
<organism evidence="1 2">
    <name type="scientific">Sediminibacillus halophilus</name>
    <dbReference type="NCBI Taxonomy" id="482461"/>
    <lineage>
        <taxon>Bacteria</taxon>
        <taxon>Bacillati</taxon>
        <taxon>Bacillota</taxon>
        <taxon>Bacilli</taxon>
        <taxon>Bacillales</taxon>
        <taxon>Bacillaceae</taxon>
        <taxon>Sediminibacillus</taxon>
    </lineage>
</organism>
<dbReference type="RefSeq" id="WP_074598030.1">
    <property type="nucleotide sequence ID" value="NZ_FNHF01000001.1"/>
</dbReference>
<dbReference type="Proteomes" id="UP000182347">
    <property type="component" value="Unassembled WGS sequence"/>
</dbReference>
<protein>
    <submittedName>
        <fullName evidence="1">Uncharacterized protein</fullName>
    </submittedName>
</protein>
<dbReference type="AlphaFoldDB" id="A0A1G9PBF1"/>
<accession>A0A1G9PBF1</accession>
<reference evidence="2" key="1">
    <citation type="submission" date="2016-10" db="EMBL/GenBank/DDBJ databases">
        <authorList>
            <person name="Varghese N."/>
            <person name="Submissions S."/>
        </authorList>
    </citation>
    <scope>NUCLEOTIDE SEQUENCE [LARGE SCALE GENOMIC DNA]</scope>
    <source>
        <strain evidence="2">CGMCC 1.6199</strain>
    </source>
</reference>
<evidence type="ECO:0000313" key="1">
    <source>
        <dbReference type="EMBL" id="SDL96054.1"/>
    </source>
</evidence>
<dbReference type="EMBL" id="FNHF01000001">
    <property type="protein sequence ID" value="SDL96054.1"/>
    <property type="molecule type" value="Genomic_DNA"/>
</dbReference>
<keyword evidence="2" id="KW-1185">Reference proteome</keyword>
<gene>
    <name evidence="1" type="ORF">SAMN05216244_1362</name>
</gene>
<dbReference type="OrthoDB" id="2970624at2"/>
<sequence length="77" mass="8990">MELDDLLQDISIWRAEQTEIGEPTIPKKILIHPTLLEAIRKDKRINQYSTAQEGDNSYFMFGARVVPTTEVEKWEIE</sequence>
<name>A0A1G9PBF1_9BACI</name>